<keyword evidence="13" id="KW-1015">Disulfide bond</keyword>
<dbReference type="AlphaFoldDB" id="A0A090L7L8"/>
<keyword evidence="7" id="KW-0732">Signal</keyword>
<accession>A0A090L7L8</accession>
<evidence type="ECO:0000256" key="1">
    <source>
        <dbReference type="ARBA" id="ARBA00001947"/>
    </source>
</evidence>
<keyword evidence="10" id="KW-0843">Virulence</keyword>
<dbReference type="EMBL" id="LN609528">
    <property type="protein sequence ID" value="CEF64128.1"/>
    <property type="molecule type" value="Genomic_DNA"/>
</dbReference>
<evidence type="ECO:0000256" key="4">
    <source>
        <dbReference type="ARBA" id="ARBA00022645"/>
    </source>
</evidence>
<evidence type="ECO:0000256" key="3">
    <source>
        <dbReference type="ARBA" id="ARBA00005988"/>
    </source>
</evidence>
<dbReference type="GO" id="GO:0006508">
    <property type="term" value="P:proteolysis"/>
    <property type="evidence" value="ECO:0007669"/>
    <property type="project" value="UniProtKB-KW"/>
</dbReference>
<evidence type="ECO:0000313" key="16">
    <source>
        <dbReference type="EMBL" id="CEF64128.1"/>
    </source>
</evidence>
<dbReference type="FunFam" id="3.40.630.10:FF:000084">
    <property type="entry name" value="Carboxypeptidase B2"/>
    <property type="match status" value="1"/>
</dbReference>
<dbReference type="Gene3D" id="3.40.630.10">
    <property type="entry name" value="Zn peptidases"/>
    <property type="match status" value="1"/>
</dbReference>
<evidence type="ECO:0000259" key="15">
    <source>
        <dbReference type="PROSITE" id="PS52035"/>
    </source>
</evidence>
<dbReference type="Pfam" id="PF02244">
    <property type="entry name" value="Propep_M14"/>
    <property type="match status" value="1"/>
</dbReference>
<evidence type="ECO:0000256" key="5">
    <source>
        <dbReference type="ARBA" id="ARBA00022670"/>
    </source>
</evidence>
<comment type="function">
    <text evidence="2">Extracellular metalloprotease that contributes to pathogenicity.</text>
</comment>
<feature type="non-terminal residue" evidence="16">
    <location>
        <position position="413"/>
    </location>
</feature>
<keyword evidence="5" id="KW-0645">Protease</keyword>
<gene>
    <name evidence="16 17" type="ORF">SRAE_1000238300</name>
</gene>
<dbReference type="InterPro" id="IPR036990">
    <property type="entry name" value="M14A-like_propep"/>
</dbReference>
<dbReference type="PRINTS" id="PR00765">
    <property type="entry name" value="CRBOXYPTASEA"/>
</dbReference>
<evidence type="ECO:0000256" key="13">
    <source>
        <dbReference type="ARBA" id="ARBA00023157"/>
    </source>
</evidence>
<keyword evidence="12" id="KW-0865">Zymogen</keyword>
<dbReference type="WormBase" id="SRAE_1000238300">
    <property type="protein sequence ID" value="SRP07470"/>
    <property type="gene ID" value="WBGene00258998"/>
</dbReference>
<dbReference type="InterPro" id="IPR000834">
    <property type="entry name" value="Peptidase_M14"/>
</dbReference>
<dbReference type="PROSITE" id="PS52035">
    <property type="entry name" value="PEPTIDASE_M14"/>
    <property type="match status" value="1"/>
</dbReference>
<dbReference type="SUPFAM" id="SSF53187">
    <property type="entry name" value="Zn-dependent exopeptidases"/>
    <property type="match status" value="1"/>
</dbReference>
<accession>A0A7I5TGA2</accession>
<keyword evidence="11" id="KW-0482">Metalloprotease</keyword>
<dbReference type="InterPro" id="IPR057246">
    <property type="entry name" value="CARBOXYPEPT_ZN_1"/>
</dbReference>
<organism evidence="16">
    <name type="scientific">Strongyloides ratti</name>
    <name type="common">Parasitic roundworm</name>
    <dbReference type="NCBI Taxonomy" id="34506"/>
    <lineage>
        <taxon>Eukaryota</taxon>
        <taxon>Metazoa</taxon>
        <taxon>Ecdysozoa</taxon>
        <taxon>Nematoda</taxon>
        <taxon>Chromadorea</taxon>
        <taxon>Rhabditida</taxon>
        <taxon>Tylenchina</taxon>
        <taxon>Panagrolaimomorpha</taxon>
        <taxon>Strongyloidoidea</taxon>
        <taxon>Strongyloididae</taxon>
        <taxon>Strongyloides</taxon>
    </lineage>
</organism>
<comment type="similarity">
    <text evidence="3 14">Belongs to the peptidase M14 family.</text>
</comment>
<proteinExistence type="inferred from homology"/>
<feature type="active site" description="Proton donor/acceptor" evidence="14">
    <location>
        <position position="386"/>
    </location>
</feature>
<dbReference type="Gene3D" id="3.30.70.340">
    <property type="entry name" value="Metallocarboxypeptidase-like"/>
    <property type="match status" value="1"/>
</dbReference>
<evidence type="ECO:0000256" key="10">
    <source>
        <dbReference type="ARBA" id="ARBA00023026"/>
    </source>
</evidence>
<dbReference type="GO" id="GO:0005615">
    <property type="term" value="C:extracellular space"/>
    <property type="evidence" value="ECO:0007669"/>
    <property type="project" value="TreeGrafter"/>
</dbReference>
<dbReference type="GeneID" id="36376493"/>
<evidence type="ECO:0000256" key="8">
    <source>
        <dbReference type="ARBA" id="ARBA00022801"/>
    </source>
</evidence>
<dbReference type="SMART" id="SM00631">
    <property type="entry name" value="Zn_pept"/>
    <property type="match status" value="1"/>
</dbReference>
<evidence type="ECO:0000256" key="7">
    <source>
        <dbReference type="ARBA" id="ARBA00022729"/>
    </source>
</evidence>
<protein>
    <submittedName>
        <fullName evidence="16">Peptidase M14, carboxypeptidase A domain and Proteinase inhibitor, carboxypeptidase propeptide domain and Proteinase inhibitor, propeptide domain-containing protein</fullName>
    </submittedName>
</protein>
<dbReference type="OMA" id="HANEWIS"/>
<sequence length="413" mass="47795">MWCIFKIIIIVIIFEAKSFTIKRNYTSHSVYNVNFLNEIQVNVFKEYISKFNLDLWKDIGIRRRTADVHVPPNKKENFTQFLDNFKINYYIKIENLGKIISEEEKELGERSIFKKGNHPSLMTIDEFHDLNEIENYIDSLGKTFDTVKVIKVGTSFEKRTIYGVIITKNNSISKKKVLINGCIHAREWLSCSTMIYIMNELTNNSKKYDDFLSKTEVHIIPVVNVDGYVYTWSNDRLWRKTRSGPYNGCYGVDPNRNFDFKWKFSGYSTNPCDQTYAGPKSFSEPESKALGDYLKNAFLNGYPFSVYFDIHTYSENFIYPYSYDHVYPKNINKIIDISKKATEAIYSINQSNFNFGSVSDIIYPASGSTIDFATSIAGVEYAFAIELRPNEYVTNGFIISSNQIIDGASEAWE</sequence>
<dbReference type="RefSeq" id="XP_024503329.1">
    <property type="nucleotide sequence ID" value="XM_024649453.1"/>
</dbReference>
<keyword evidence="6" id="KW-0479">Metal-binding</keyword>
<keyword evidence="4" id="KW-0121">Carboxypeptidase</keyword>
<evidence type="ECO:0000256" key="6">
    <source>
        <dbReference type="ARBA" id="ARBA00022723"/>
    </source>
</evidence>
<dbReference type="Pfam" id="PF00246">
    <property type="entry name" value="Peptidase_M14"/>
    <property type="match status" value="1"/>
</dbReference>
<dbReference type="STRING" id="34506.A0A090L7L8"/>
<dbReference type="PANTHER" id="PTHR11705:SF143">
    <property type="entry name" value="SLL0236 PROTEIN"/>
    <property type="match status" value="1"/>
</dbReference>
<dbReference type="CTD" id="36376493"/>
<dbReference type="GO" id="GO:0008270">
    <property type="term" value="F:zinc ion binding"/>
    <property type="evidence" value="ECO:0007669"/>
    <property type="project" value="InterPro"/>
</dbReference>
<dbReference type="GO" id="GO:0004181">
    <property type="term" value="F:metallocarboxypeptidase activity"/>
    <property type="evidence" value="ECO:0007669"/>
    <property type="project" value="InterPro"/>
</dbReference>
<feature type="domain" description="Peptidase M14" evidence="15">
    <location>
        <begin position="126"/>
        <end position="413"/>
    </location>
</feature>
<dbReference type="OrthoDB" id="3626597at2759"/>
<evidence type="ECO:0000256" key="2">
    <source>
        <dbReference type="ARBA" id="ARBA00003091"/>
    </source>
</evidence>
<evidence type="ECO:0000256" key="11">
    <source>
        <dbReference type="ARBA" id="ARBA00023049"/>
    </source>
</evidence>
<evidence type="ECO:0000313" key="17">
    <source>
        <dbReference type="WormBase" id="SRAE_1000238300"/>
    </source>
</evidence>
<evidence type="ECO:0000256" key="9">
    <source>
        <dbReference type="ARBA" id="ARBA00022833"/>
    </source>
</evidence>
<evidence type="ECO:0000256" key="12">
    <source>
        <dbReference type="ARBA" id="ARBA00023145"/>
    </source>
</evidence>
<dbReference type="SUPFAM" id="SSF54897">
    <property type="entry name" value="Protease propeptides/inhibitors"/>
    <property type="match status" value="1"/>
</dbReference>
<dbReference type="PANTHER" id="PTHR11705">
    <property type="entry name" value="PROTEASE FAMILY M14 CARBOXYPEPTIDASE A,B"/>
    <property type="match status" value="1"/>
</dbReference>
<evidence type="ECO:0000256" key="14">
    <source>
        <dbReference type="PROSITE-ProRule" id="PRU01379"/>
    </source>
</evidence>
<dbReference type="PROSITE" id="PS00132">
    <property type="entry name" value="CARBOXYPEPT_ZN_1"/>
    <property type="match status" value="1"/>
</dbReference>
<comment type="cofactor">
    <cofactor evidence="1">
        <name>Zn(2+)</name>
        <dbReference type="ChEBI" id="CHEBI:29105"/>
    </cofactor>
</comment>
<reference evidence="16" key="1">
    <citation type="submission" date="2014-09" db="EMBL/GenBank/DDBJ databases">
        <authorList>
            <person name="Martin A.A."/>
        </authorList>
    </citation>
    <scope>NUCLEOTIDE SEQUENCE</scope>
    <source>
        <strain evidence="16">ED321 Heterogonic</strain>
    </source>
</reference>
<keyword evidence="9" id="KW-0862">Zinc</keyword>
<keyword evidence="8" id="KW-0378">Hydrolase</keyword>
<dbReference type="InterPro" id="IPR003146">
    <property type="entry name" value="M14A_act_pep"/>
</dbReference>
<name>A0A090L7L8_STRRB</name>